<dbReference type="EMBL" id="BGZK01001854">
    <property type="protein sequence ID" value="GBP87356.1"/>
    <property type="molecule type" value="Genomic_DNA"/>
</dbReference>
<feature type="compositionally biased region" description="Basic residues" evidence="1">
    <location>
        <begin position="132"/>
        <end position="145"/>
    </location>
</feature>
<reference evidence="2 3" key="1">
    <citation type="journal article" date="2019" name="Commun. Biol.">
        <title>The bagworm genome reveals a unique fibroin gene that provides high tensile strength.</title>
        <authorList>
            <person name="Kono N."/>
            <person name="Nakamura H."/>
            <person name="Ohtoshi R."/>
            <person name="Tomita M."/>
            <person name="Numata K."/>
            <person name="Arakawa K."/>
        </authorList>
    </citation>
    <scope>NUCLEOTIDE SEQUENCE [LARGE SCALE GENOMIC DNA]</scope>
</reference>
<comment type="caution">
    <text evidence="2">The sequence shown here is derived from an EMBL/GenBank/DDBJ whole genome shotgun (WGS) entry which is preliminary data.</text>
</comment>
<proteinExistence type="predicted"/>
<gene>
    <name evidence="2" type="ORF">EVAR_103485_1</name>
</gene>
<feature type="region of interest" description="Disordered" evidence="1">
    <location>
        <begin position="132"/>
        <end position="151"/>
    </location>
</feature>
<protein>
    <submittedName>
        <fullName evidence="2">Uncharacterized protein</fullName>
    </submittedName>
</protein>
<accession>A0A4C1ZFP7</accession>
<evidence type="ECO:0000256" key="1">
    <source>
        <dbReference type="SAM" id="MobiDB-lite"/>
    </source>
</evidence>
<keyword evidence="3" id="KW-1185">Reference proteome</keyword>
<dbReference type="Proteomes" id="UP000299102">
    <property type="component" value="Unassembled WGS sequence"/>
</dbReference>
<evidence type="ECO:0000313" key="3">
    <source>
        <dbReference type="Proteomes" id="UP000299102"/>
    </source>
</evidence>
<sequence>MKFLIHSSAYSLKFPTKSSPPDPLGPPRGHYRVDTLGDTPETSRLNARRINLWSLHLIRRAAARTPQSFKLTLMTHFSDVNCGGCRGRRRGRSQNRTSLFFVARPEAPPSPRAPTPPLINYRPYRSLIKTTVGRRRRRSSVRRRPTAAPRLSSSDFTAAGALSHVAIKNGKRRDRINLNLVQKRNPDLFMTAAARVLLCSSAAIYLGNCLNRPLKGLFMYNYFQIRRSI</sequence>
<organism evidence="2 3">
    <name type="scientific">Eumeta variegata</name>
    <name type="common">Bagworm moth</name>
    <name type="synonym">Eumeta japonica</name>
    <dbReference type="NCBI Taxonomy" id="151549"/>
    <lineage>
        <taxon>Eukaryota</taxon>
        <taxon>Metazoa</taxon>
        <taxon>Ecdysozoa</taxon>
        <taxon>Arthropoda</taxon>
        <taxon>Hexapoda</taxon>
        <taxon>Insecta</taxon>
        <taxon>Pterygota</taxon>
        <taxon>Neoptera</taxon>
        <taxon>Endopterygota</taxon>
        <taxon>Lepidoptera</taxon>
        <taxon>Glossata</taxon>
        <taxon>Ditrysia</taxon>
        <taxon>Tineoidea</taxon>
        <taxon>Psychidae</taxon>
        <taxon>Oiketicinae</taxon>
        <taxon>Eumeta</taxon>
    </lineage>
</organism>
<evidence type="ECO:0000313" key="2">
    <source>
        <dbReference type="EMBL" id="GBP87356.1"/>
    </source>
</evidence>
<dbReference type="AlphaFoldDB" id="A0A4C1ZFP7"/>
<name>A0A4C1ZFP7_EUMVA</name>